<proteinExistence type="predicted"/>
<reference evidence="1 2" key="1">
    <citation type="submission" date="2024-02" db="EMBL/GenBank/DDBJ databases">
        <authorList>
            <person name="Vignale AGUSTIN F."/>
            <person name="Sosa J E."/>
            <person name="Modenutti C."/>
        </authorList>
    </citation>
    <scope>NUCLEOTIDE SEQUENCE [LARGE SCALE GENOMIC DNA]</scope>
</reference>
<evidence type="ECO:0000313" key="1">
    <source>
        <dbReference type="EMBL" id="CAK9139690.1"/>
    </source>
</evidence>
<protein>
    <submittedName>
        <fullName evidence="1">Uncharacterized protein</fullName>
    </submittedName>
</protein>
<organism evidence="1 2">
    <name type="scientific">Ilex paraguariensis</name>
    <name type="common">yerba mate</name>
    <dbReference type="NCBI Taxonomy" id="185542"/>
    <lineage>
        <taxon>Eukaryota</taxon>
        <taxon>Viridiplantae</taxon>
        <taxon>Streptophyta</taxon>
        <taxon>Embryophyta</taxon>
        <taxon>Tracheophyta</taxon>
        <taxon>Spermatophyta</taxon>
        <taxon>Magnoliopsida</taxon>
        <taxon>eudicotyledons</taxon>
        <taxon>Gunneridae</taxon>
        <taxon>Pentapetalae</taxon>
        <taxon>asterids</taxon>
        <taxon>campanulids</taxon>
        <taxon>Aquifoliales</taxon>
        <taxon>Aquifoliaceae</taxon>
        <taxon>Ilex</taxon>
    </lineage>
</organism>
<keyword evidence="2" id="KW-1185">Reference proteome</keyword>
<sequence length="140" mass="16186">MKERIKLDNLQFRIWIFLDTMTNKNPPFWFNQPNNSLICNKLPLILRPNQMFAISHVSYSRNTMRCLQGSLTTSSKWDRLNAVIHVLQVYLNRAIIYQGNNRWDIGGFTGHRAEVCYPVQEAGLGVRSFSNVVEAGEVKL</sequence>
<evidence type="ECO:0000313" key="2">
    <source>
        <dbReference type="Proteomes" id="UP001642360"/>
    </source>
</evidence>
<dbReference type="Proteomes" id="UP001642360">
    <property type="component" value="Unassembled WGS sequence"/>
</dbReference>
<dbReference type="EMBL" id="CAUOFW020000981">
    <property type="protein sequence ID" value="CAK9139690.1"/>
    <property type="molecule type" value="Genomic_DNA"/>
</dbReference>
<name>A0ABC8R4P3_9AQUA</name>
<accession>A0ABC8R4P3</accession>
<comment type="caution">
    <text evidence="1">The sequence shown here is derived from an EMBL/GenBank/DDBJ whole genome shotgun (WGS) entry which is preliminary data.</text>
</comment>
<dbReference type="AlphaFoldDB" id="A0ABC8R4P3"/>
<gene>
    <name evidence="1" type="ORF">ILEXP_LOCUS7090</name>
</gene>